<evidence type="ECO:0000313" key="2">
    <source>
        <dbReference type="Proteomes" id="UP000190306"/>
    </source>
</evidence>
<comment type="caution">
    <text evidence="1">The sequence shown here is derived from an EMBL/GenBank/DDBJ whole genome shotgun (WGS) entry which is preliminary data.</text>
</comment>
<accession>A0ABX3LQA3</accession>
<dbReference type="Proteomes" id="UP000190306">
    <property type="component" value="Chromosome"/>
</dbReference>
<proteinExistence type="predicted"/>
<organism evidence="1 2">
    <name type="scientific">Streptomyces antibioticus</name>
    <dbReference type="NCBI Taxonomy" id="1890"/>
    <lineage>
        <taxon>Bacteria</taxon>
        <taxon>Bacillati</taxon>
        <taxon>Actinomycetota</taxon>
        <taxon>Actinomycetes</taxon>
        <taxon>Kitasatosporales</taxon>
        <taxon>Streptomycetaceae</taxon>
        <taxon>Streptomyces</taxon>
    </lineage>
</organism>
<keyword evidence="2" id="KW-1185">Reference proteome</keyword>
<gene>
    <name evidence="1" type="ORF">AFM16_05250</name>
</gene>
<name>A0ABX3LQA3_STRAT</name>
<protein>
    <submittedName>
        <fullName evidence="1">Uncharacterized protein</fullName>
    </submittedName>
</protein>
<evidence type="ECO:0000313" key="1">
    <source>
        <dbReference type="EMBL" id="OOQ54008.1"/>
    </source>
</evidence>
<reference evidence="1 2" key="1">
    <citation type="submission" date="2015-07" db="EMBL/GenBank/DDBJ databases">
        <title>Draft Genome Sequence of Streptomyces antibioticus, IMRU 3720 reveals insights in the evolution of actinomycin biosynthetic gene clusters in Streptomyces.</title>
        <authorList>
            <person name="Crnovcic I."/>
            <person name="Ruckert C."/>
            <person name="Kalinowksi J."/>
            <person name="Keller U."/>
        </authorList>
    </citation>
    <scope>NUCLEOTIDE SEQUENCE [LARGE SCALE GENOMIC DNA]</scope>
    <source>
        <strain evidence="1 2">DSM 41481</strain>
    </source>
</reference>
<sequence length="75" mass="7863">MIQPPVSTATGETGWAGPGATRPCIAGQMPYGVRGYVPLSSRGAAAAILTMEKAARAADDVIRRPVHRTQEVRST</sequence>
<dbReference type="EMBL" id="LHQL01000005">
    <property type="protein sequence ID" value="OOQ54008.1"/>
    <property type="molecule type" value="Genomic_DNA"/>
</dbReference>